<sequence>MDLDLLVFGLDLVSTFAFALVGARVAASKGLDFGGILFIAAIASISGGTLRNLFMGQQPPWIQYPWLFAPIIAAFLITIAMGKTQDVGRFALSLDTLGLAVATVSSVQFALTNNAPLVAAAVLGLIGAVSGGLFRDIMCQTEPVLLHRETIGTACLSGAVLYLALDALNLHEAVVVAIAGLAVVLVRELSIKYNWNLPKVVKNP</sequence>
<feature type="domain" description="Glycine transporter" evidence="7">
    <location>
        <begin position="10"/>
        <end position="81"/>
    </location>
</feature>
<evidence type="ECO:0000259" key="7">
    <source>
        <dbReference type="Pfam" id="PF03458"/>
    </source>
</evidence>
<dbReference type="EMBL" id="JNSK01000055">
    <property type="protein sequence ID" value="KGA16851.1"/>
    <property type="molecule type" value="Genomic_DNA"/>
</dbReference>
<evidence type="ECO:0000256" key="5">
    <source>
        <dbReference type="ARBA" id="ARBA00023136"/>
    </source>
</evidence>
<comment type="caution">
    <text evidence="8">The sequence shown here is derived from an EMBL/GenBank/DDBJ whole genome shotgun (WGS) entry which is preliminary data.</text>
</comment>
<keyword evidence="3 6" id="KW-0812">Transmembrane</keyword>
<proteinExistence type="predicted"/>
<gene>
    <name evidence="8" type="ORF">GM50_13290</name>
</gene>
<evidence type="ECO:0000256" key="3">
    <source>
        <dbReference type="ARBA" id="ARBA00022692"/>
    </source>
</evidence>
<reference evidence="8" key="1">
    <citation type="submission" date="2014-05" db="EMBL/GenBank/DDBJ databases">
        <title>Key roles for freshwater Actinobacteria revealed by deep metagenomic sequencing.</title>
        <authorList>
            <person name="Ghai R."/>
            <person name="Mizuno C.M."/>
            <person name="Picazo A."/>
            <person name="Camacho A."/>
            <person name="Rodriguez-Valera F."/>
        </authorList>
    </citation>
    <scope>NUCLEOTIDE SEQUENCE</scope>
</reference>
<evidence type="ECO:0000256" key="6">
    <source>
        <dbReference type="SAM" id="Phobius"/>
    </source>
</evidence>
<feature type="transmembrane region" description="Helical" evidence="6">
    <location>
        <begin position="61"/>
        <end position="80"/>
    </location>
</feature>
<dbReference type="Pfam" id="PF03458">
    <property type="entry name" value="Gly_transporter"/>
    <property type="match status" value="2"/>
</dbReference>
<organism evidence="8">
    <name type="scientific">freshwater metagenome</name>
    <dbReference type="NCBI Taxonomy" id="449393"/>
    <lineage>
        <taxon>unclassified sequences</taxon>
        <taxon>metagenomes</taxon>
        <taxon>ecological metagenomes</taxon>
    </lineage>
</organism>
<comment type="subcellular location">
    <subcellularLocation>
        <location evidence="1">Cell membrane</location>
        <topology evidence="1">Multi-pass membrane protein</topology>
    </subcellularLocation>
</comment>
<accession>A0A094QQE3</accession>
<dbReference type="GO" id="GO:0005886">
    <property type="term" value="C:plasma membrane"/>
    <property type="evidence" value="ECO:0007669"/>
    <property type="project" value="UniProtKB-SubCell"/>
</dbReference>
<feature type="domain" description="Glycine transporter" evidence="7">
    <location>
        <begin position="94"/>
        <end position="165"/>
    </location>
</feature>
<dbReference type="AlphaFoldDB" id="A0A094QQE3"/>
<protein>
    <recommendedName>
        <fullName evidence="7">Glycine transporter domain-containing protein</fullName>
    </recommendedName>
</protein>
<keyword evidence="2" id="KW-1003">Cell membrane</keyword>
<feature type="transmembrane region" description="Helical" evidence="6">
    <location>
        <begin position="92"/>
        <end position="111"/>
    </location>
</feature>
<evidence type="ECO:0000256" key="1">
    <source>
        <dbReference type="ARBA" id="ARBA00004651"/>
    </source>
</evidence>
<evidence type="ECO:0000256" key="2">
    <source>
        <dbReference type="ARBA" id="ARBA00022475"/>
    </source>
</evidence>
<feature type="transmembrane region" description="Helical" evidence="6">
    <location>
        <begin position="33"/>
        <end position="55"/>
    </location>
</feature>
<dbReference type="PANTHER" id="PTHR30506:SF3">
    <property type="entry name" value="UPF0126 INNER MEMBRANE PROTEIN YADS-RELATED"/>
    <property type="match status" value="1"/>
</dbReference>
<name>A0A094QQE3_9ZZZZ</name>
<evidence type="ECO:0000256" key="4">
    <source>
        <dbReference type="ARBA" id="ARBA00022989"/>
    </source>
</evidence>
<keyword evidence="4 6" id="KW-1133">Transmembrane helix</keyword>
<dbReference type="InterPro" id="IPR005115">
    <property type="entry name" value="Gly_transporter"/>
</dbReference>
<evidence type="ECO:0000313" key="8">
    <source>
        <dbReference type="EMBL" id="KGA16851.1"/>
    </source>
</evidence>
<feature type="transmembrane region" description="Helical" evidence="6">
    <location>
        <begin position="6"/>
        <end position="26"/>
    </location>
</feature>
<dbReference type="PANTHER" id="PTHR30506">
    <property type="entry name" value="INNER MEMBRANE PROTEIN"/>
    <property type="match status" value="1"/>
</dbReference>
<keyword evidence="5 6" id="KW-0472">Membrane</keyword>
<feature type="transmembrane region" description="Helical" evidence="6">
    <location>
        <begin position="117"/>
        <end position="134"/>
    </location>
</feature>